<protein>
    <submittedName>
        <fullName evidence="1">Unnamed protein product</fullName>
    </submittedName>
</protein>
<organism evidence="1 2">
    <name type="scientific">Ambrosiozyma monospora</name>
    <name type="common">Yeast</name>
    <name type="synonym">Endomycopsis monosporus</name>
    <dbReference type="NCBI Taxonomy" id="43982"/>
    <lineage>
        <taxon>Eukaryota</taxon>
        <taxon>Fungi</taxon>
        <taxon>Dikarya</taxon>
        <taxon>Ascomycota</taxon>
        <taxon>Saccharomycotina</taxon>
        <taxon>Pichiomycetes</taxon>
        <taxon>Pichiales</taxon>
        <taxon>Pichiaceae</taxon>
        <taxon>Ambrosiozyma</taxon>
    </lineage>
</organism>
<evidence type="ECO:0000313" key="2">
    <source>
        <dbReference type="Proteomes" id="UP001165064"/>
    </source>
</evidence>
<comment type="caution">
    <text evidence="1">The sequence shown here is derived from an EMBL/GenBank/DDBJ whole genome shotgun (WGS) entry which is preliminary data.</text>
</comment>
<keyword evidence="2" id="KW-1185">Reference proteome</keyword>
<proteinExistence type="predicted"/>
<reference evidence="1" key="1">
    <citation type="submission" date="2023-04" db="EMBL/GenBank/DDBJ databases">
        <title>Ambrosiozyma monospora NBRC 10751.</title>
        <authorList>
            <person name="Ichikawa N."/>
            <person name="Sato H."/>
            <person name="Tonouchi N."/>
        </authorList>
    </citation>
    <scope>NUCLEOTIDE SEQUENCE</scope>
    <source>
        <strain evidence="1">NBRC 10751</strain>
    </source>
</reference>
<accession>A0ACB5U051</accession>
<name>A0ACB5U051_AMBMO</name>
<dbReference type="Proteomes" id="UP001165064">
    <property type="component" value="Unassembled WGS sequence"/>
</dbReference>
<evidence type="ECO:0000313" key="1">
    <source>
        <dbReference type="EMBL" id="GME99034.1"/>
    </source>
</evidence>
<gene>
    <name evidence="1" type="ORF">Amon02_001059900</name>
</gene>
<sequence length="249" mass="26952">MPSASTNQRETIPAGGAFLRSRVANQAVVAAVAAHVGRDRLENIQHTSSGTPSVSKLTESLKRVTTGTNSNDQSPDILQPPNFHQRTGSMHAHFYVEDTLKHPRSRSTSASTADGKGILESLQNQQIVSGPTSGISSGGLVPAGSAPLSAPVTAANLNTRLPHDDGKLHVLFGACGSISIKKTRLIINKLEEIYKDKISIQLILTKAAEHFVSRGEFPSNVQLWKDKDEWTTWNARSDPVLLWVFVIIF</sequence>
<dbReference type="EMBL" id="BSXS01010834">
    <property type="protein sequence ID" value="GME99034.1"/>
    <property type="molecule type" value="Genomic_DNA"/>
</dbReference>